<name>H6L7A7_SAPGL</name>
<dbReference type="InterPro" id="IPR052515">
    <property type="entry name" value="Gfo/Idh/MocA_Oxidoreductase"/>
</dbReference>
<dbReference type="InterPro" id="IPR000683">
    <property type="entry name" value="Gfo/Idh/MocA-like_OxRdtase_N"/>
</dbReference>
<dbReference type="Pfam" id="PF01408">
    <property type="entry name" value="GFO_IDH_MocA"/>
    <property type="match status" value="1"/>
</dbReference>
<dbReference type="SUPFAM" id="SSF51735">
    <property type="entry name" value="NAD(P)-binding Rossmann-fold domains"/>
    <property type="match status" value="1"/>
</dbReference>
<gene>
    <name evidence="3" type="ordered locus">SGRA_4064</name>
</gene>
<feature type="domain" description="Gfo/Idh/MocA-like oxidoreductase N-terminal" evidence="1">
    <location>
        <begin position="5"/>
        <end position="120"/>
    </location>
</feature>
<organism evidence="3 4">
    <name type="scientific">Saprospira grandis (strain Lewin)</name>
    <dbReference type="NCBI Taxonomy" id="984262"/>
    <lineage>
        <taxon>Bacteria</taxon>
        <taxon>Pseudomonadati</taxon>
        <taxon>Bacteroidota</taxon>
        <taxon>Saprospiria</taxon>
        <taxon>Saprospirales</taxon>
        <taxon>Saprospiraceae</taxon>
        <taxon>Saprospira</taxon>
    </lineage>
</organism>
<sequence length="342" mass="38583">MSEKIKFAVVGLGFVGKRHLAMIRQQQEAEAVALCDIRPKSALNLPDWAEELPFYSSLEELLAQEKSVRVLCICTPNGCHAEQGLLGLEAGKEVVIEKPMALTKVDCEALIYKSLQMSKQIFVVMQNRYSPPAKWLKQLLLEQRLGNIQLVQINCYWNRDERYYRPGGQPHPWKGQAAADGGTLFTQFSHFVDMMYWLFGDIKNISARFADFQHQEMTDFEDSGLVQFDFVNGGMGCINYSTAVYQQNMESSLTVIGAKGSLKIGGQYMNEVEYCKIEDYEMPELPPANPPNDYGHYKGSAANHSYVIENVVDVLKGRKNISTNALEGLKVVEIIEKIYALK</sequence>
<evidence type="ECO:0000259" key="2">
    <source>
        <dbReference type="Pfam" id="PF22725"/>
    </source>
</evidence>
<feature type="domain" description="GFO/IDH/MocA-like oxidoreductase" evidence="2">
    <location>
        <begin position="136"/>
        <end position="262"/>
    </location>
</feature>
<dbReference type="KEGG" id="sgn:SGRA_4064"/>
<dbReference type="eggNOG" id="COG0673">
    <property type="taxonomic scope" value="Bacteria"/>
</dbReference>
<dbReference type="Gene3D" id="3.30.360.10">
    <property type="entry name" value="Dihydrodipicolinate Reductase, domain 2"/>
    <property type="match status" value="1"/>
</dbReference>
<dbReference type="InterPro" id="IPR036291">
    <property type="entry name" value="NAD(P)-bd_dom_sf"/>
</dbReference>
<keyword evidence="4" id="KW-1185">Reference proteome</keyword>
<dbReference type="HOGENOM" id="CLU_023194_1_0_10"/>
<reference evidence="3 4" key="1">
    <citation type="journal article" date="2012" name="Stand. Genomic Sci.">
        <title>Complete genome sequencing and analysis of Saprospira grandis str. Lewin, a predatory marine bacterium.</title>
        <authorList>
            <person name="Saw J.H."/>
            <person name="Yuryev A."/>
            <person name="Kanbe M."/>
            <person name="Hou S."/>
            <person name="Young A.G."/>
            <person name="Aizawa S."/>
            <person name="Alam M."/>
        </authorList>
    </citation>
    <scope>NUCLEOTIDE SEQUENCE [LARGE SCALE GENOMIC DNA]</scope>
    <source>
        <strain evidence="3 4">Lewin</strain>
    </source>
</reference>
<dbReference type="Proteomes" id="UP000007519">
    <property type="component" value="Chromosome"/>
</dbReference>
<accession>H6L7A7</accession>
<dbReference type="Gene3D" id="3.40.50.720">
    <property type="entry name" value="NAD(P)-binding Rossmann-like Domain"/>
    <property type="match status" value="1"/>
</dbReference>
<dbReference type="SUPFAM" id="SSF55347">
    <property type="entry name" value="Glyceraldehyde-3-phosphate dehydrogenase-like, C-terminal domain"/>
    <property type="match status" value="1"/>
</dbReference>
<dbReference type="Pfam" id="PF22725">
    <property type="entry name" value="GFO_IDH_MocA_C3"/>
    <property type="match status" value="1"/>
</dbReference>
<evidence type="ECO:0000259" key="1">
    <source>
        <dbReference type="Pfam" id="PF01408"/>
    </source>
</evidence>
<dbReference type="RefSeq" id="WP_015694361.1">
    <property type="nucleotide sequence ID" value="NC_016940.1"/>
</dbReference>
<dbReference type="InterPro" id="IPR055170">
    <property type="entry name" value="GFO_IDH_MocA-like_dom"/>
</dbReference>
<proteinExistence type="predicted"/>
<dbReference type="AlphaFoldDB" id="H6L7A7"/>
<dbReference type="PANTHER" id="PTHR43249">
    <property type="entry name" value="UDP-N-ACETYL-2-AMINO-2-DEOXY-D-GLUCURONATE OXIDASE"/>
    <property type="match status" value="1"/>
</dbReference>
<dbReference type="GO" id="GO:0000166">
    <property type="term" value="F:nucleotide binding"/>
    <property type="evidence" value="ECO:0007669"/>
    <property type="project" value="InterPro"/>
</dbReference>
<protein>
    <submittedName>
        <fullName evidence="3">Oxidoreductase domain protein</fullName>
    </submittedName>
</protein>
<dbReference type="OrthoDB" id="9815825at2"/>
<dbReference type="EMBL" id="CP002831">
    <property type="protein sequence ID" value="AFC26779.1"/>
    <property type="molecule type" value="Genomic_DNA"/>
</dbReference>
<dbReference type="PANTHER" id="PTHR43249:SF1">
    <property type="entry name" value="D-GLUCOSIDE 3-DEHYDROGENASE"/>
    <property type="match status" value="1"/>
</dbReference>
<dbReference type="STRING" id="984262.SGRA_4064"/>
<evidence type="ECO:0000313" key="4">
    <source>
        <dbReference type="Proteomes" id="UP000007519"/>
    </source>
</evidence>
<evidence type="ECO:0000313" key="3">
    <source>
        <dbReference type="EMBL" id="AFC26779.1"/>
    </source>
</evidence>